<gene>
    <name evidence="3 5" type="ORF">P152DRAFT_451616</name>
</gene>
<dbReference type="InterPro" id="IPR011050">
    <property type="entry name" value="Pectin_lyase_fold/virulence"/>
</dbReference>
<dbReference type="OrthoDB" id="1046782at2759"/>
<feature type="chain" id="PRO_5044631645" evidence="1">
    <location>
        <begin position="21"/>
        <end position="538"/>
    </location>
</feature>
<dbReference type="AlphaFoldDB" id="A0A6G1FW55"/>
<evidence type="ECO:0000313" key="4">
    <source>
        <dbReference type="Proteomes" id="UP000504638"/>
    </source>
</evidence>
<organism evidence="3">
    <name type="scientific">Eremomyces bilateralis CBS 781.70</name>
    <dbReference type="NCBI Taxonomy" id="1392243"/>
    <lineage>
        <taxon>Eukaryota</taxon>
        <taxon>Fungi</taxon>
        <taxon>Dikarya</taxon>
        <taxon>Ascomycota</taxon>
        <taxon>Pezizomycotina</taxon>
        <taxon>Dothideomycetes</taxon>
        <taxon>Dothideomycetes incertae sedis</taxon>
        <taxon>Eremomycetales</taxon>
        <taxon>Eremomycetaceae</taxon>
        <taxon>Eremomyces</taxon>
    </lineage>
</organism>
<evidence type="ECO:0000313" key="5">
    <source>
        <dbReference type="RefSeq" id="XP_033531589.1"/>
    </source>
</evidence>
<evidence type="ECO:0000313" key="3">
    <source>
        <dbReference type="EMBL" id="KAF1809958.1"/>
    </source>
</evidence>
<feature type="domain" description="Rhamnogalacturonase A/B/Epimerase-like pectate lyase" evidence="2">
    <location>
        <begin position="303"/>
        <end position="368"/>
    </location>
</feature>
<dbReference type="Gene3D" id="2.160.20.10">
    <property type="entry name" value="Single-stranded right-handed beta-helix, Pectin lyase-like"/>
    <property type="match status" value="3"/>
</dbReference>
<dbReference type="Pfam" id="PF12708">
    <property type="entry name" value="Pect-lyase_RHGA_epim"/>
    <property type="match status" value="3"/>
</dbReference>
<dbReference type="SUPFAM" id="SSF51126">
    <property type="entry name" value="Pectin lyase-like"/>
    <property type="match status" value="2"/>
</dbReference>
<protein>
    <submittedName>
        <fullName evidence="3 5">Pectin lyase-like protein</fullName>
    </submittedName>
</protein>
<reference evidence="5" key="3">
    <citation type="submission" date="2025-04" db="UniProtKB">
        <authorList>
            <consortium name="RefSeq"/>
        </authorList>
    </citation>
    <scope>IDENTIFICATION</scope>
    <source>
        <strain evidence="5">CBS 781.70</strain>
    </source>
</reference>
<feature type="domain" description="Rhamnogalacturonase A/B/Epimerase-like pectate lyase" evidence="2">
    <location>
        <begin position="139"/>
        <end position="194"/>
    </location>
</feature>
<evidence type="ECO:0000259" key="2">
    <source>
        <dbReference type="Pfam" id="PF12708"/>
    </source>
</evidence>
<name>A0A6G1FW55_9PEZI</name>
<dbReference type="InterPro" id="IPR024535">
    <property type="entry name" value="RHGA/B-epi-like_pectate_lyase"/>
</dbReference>
<keyword evidence="4" id="KW-1185">Reference proteome</keyword>
<keyword evidence="3" id="KW-0456">Lyase</keyword>
<feature type="signal peptide" evidence="1">
    <location>
        <begin position="1"/>
        <end position="20"/>
    </location>
</feature>
<feature type="domain" description="Rhamnogalacturonase A/B/Epimerase-like pectate lyase" evidence="2">
    <location>
        <begin position="66"/>
        <end position="135"/>
    </location>
</feature>
<evidence type="ECO:0000256" key="1">
    <source>
        <dbReference type="SAM" id="SignalP"/>
    </source>
</evidence>
<reference evidence="3 5" key="1">
    <citation type="submission" date="2020-01" db="EMBL/GenBank/DDBJ databases">
        <authorList>
            <consortium name="DOE Joint Genome Institute"/>
            <person name="Haridas S."/>
            <person name="Albert R."/>
            <person name="Binder M."/>
            <person name="Bloem J."/>
            <person name="Labutti K."/>
            <person name="Salamov A."/>
            <person name="Andreopoulos B."/>
            <person name="Baker S.E."/>
            <person name="Barry K."/>
            <person name="Bills G."/>
            <person name="Bluhm B.H."/>
            <person name="Cannon C."/>
            <person name="Castanera R."/>
            <person name="Culley D.E."/>
            <person name="Daum C."/>
            <person name="Ezra D."/>
            <person name="Gonzalez J.B."/>
            <person name="Henrissat B."/>
            <person name="Kuo A."/>
            <person name="Liang C."/>
            <person name="Lipzen A."/>
            <person name="Lutzoni F."/>
            <person name="Magnuson J."/>
            <person name="Mondo S."/>
            <person name="Nolan M."/>
            <person name="Ohm R."/>
            <person name="Pangilinan J."/>
            <person name="Park H.-J."/>
            <person name="Ramirez L."/>
            <person name="Alfaro M."/>
            <person name="Sun H."/>
            <person name="Tritt A."/>
            <person name="Yoshinaga Y."/>
            <person name="Zwiers L.-H."/>
            <person name="Turgeon B.G."/>
            <person name="Goodwin S.B."/>
            <person name="Spatafora J.W."/>
            <person name="Crous P.W."/>
            <person name="Grigoriev I.V."/>
        </authorList>
    </citation>
    <scope>NUCLEOTIDE SEQUENCE</scope>
    <source>
        <strain evidence="3 5">CBS 781.70</strain>
    </source>
</reference>
<dbReference type="GeneID" id="54418811"/>
<sequence>MTMIFPIIPFIFHILFSAHASELAQTLPDSAPCDYIYGGFINQSYPYPAADYIGIPKDYRVVRDVVRDFGADNTGTQCASAAIQRAINAGGERGPSRSTTSYGTTGKPAVVYFPQGTYLMDGSIQLYAGTVLIGDLRMHNFYIGMKNLVIDSVDVDPGRELTLLDWTLSQATLLENVVFNMAKNSSHRGISTWYEFNSNIIVLGQGSWRLVKSVASTSAANTLVLDNIVNDGVTLEVEGEAIITGNIENMFLRGSKARIWFNATSVYAPRSLPLIQDGKYLTLNPPSLIDLRCRSYAQSTQDWEGSGTGFNDDTWHINRRLAWAAKTGSLLYWPAGIYTVTNTIYIPAGLRLVGDPFATVILAKGDNFKDPDNPKPVVQVGEPGEKGSLLMSDFIISVAEPLPGAKLLEVSLSPDDTSEPVHIRNVHFRVGGSLGTTLRTGTNCTENAASCPAAWCLLHLAPSSGAYIKNMWGWTADHDLDRPTFGSILISTGRRALIESTNPTWLIGTGFEHNTLYQYNFHGAKDVFMATGMRRAEL</sequence>
<dbReference type="PANTHER" id="PTHR33928">
    <property type="entry name" value="POLYGALACTURONASE QRT3"/>
    <property type="match status" value="1"/>
</dbReference>
<dbReference type="Proteomes" id="UP000504638">
    <property type="component" value="Unplaced"/>
</dbReference>
<dbReference type="PANTHER" id="PTHR33928:SF2">
    <property type="entry name" value="PECTATE LYASE SUPERFAMILY PROTEIN DOMAIN-CONTAINING PROTEIN-RELATED"/>
    <property type="match status" value="1"/>
</dbReference>
<dbReference type="InterPro" id="IPR039279">
    <property type="entry name" value="QRT3-like"/>
</dbReference>
<reference evidence="5" key="2">
    <citation type="submission" date="2020-04" db="EMBL/GenBank/DDBJ databases">
        <authorList>
            <consortium name="NCBI Genome Project"/>
        </authorList>
    </citation>
    <scope>NUCLEOTIDE SEQUENCE</scope>
    <source>
        <strain evidence="5">CBS 781.70</strain>
    </source>
</reference>
<dbReference type="GO" id="GO:0004650">
    <property type="term" value="F:polygalacturonase activity"/>
    <property type="evidence" value="ECO:0007669"/>
    <property type="project" value="InterPro"/>
</dbReference>
<dbReference type="GO" id="GO:0016829">
    <property type="term" value="F:lyase activity"/>
    <property type="evidence" value="ECO:0007669"/>
    <property type="project" value="UniProtKB-KW"/>
</dbReference>
<accession>A0A6G1FW55</accession>
<dbReference type="EMBL" id="ML975169">
    <property type="protein sequence ID" value="KAF1809958.1"/>
    <property type="molecule type" value="Genomic_DNA"/>
</dbReference>
<dbReference type="InterPro" id="IPR012334">
    <property type="entry name" value="Pectin_lyas_fold"/>
</dbReference>
<proteinExistence type="predicted"/>
<dbReference type="RefSeq" id="XP_033531589.1">
    <property type="nucleotide sequence ID" value="XM_033678241.1"/>
</dbReference>
<keyword evidence="1" id="KW-0732">Signal</keyword>